<evidence type="ECO:0000313" key="2">
    <source>
        <dbReference type="Proteomes" id="UP001159363"/>
    </source>
</evidence>
<protein>
    <submittedName>
        <fullName evidence="1">Uncharacterized protein</fullName>
    </submittedName>
</protein>
<name>A0ABQ9H7X2_9NEOP</name>
<reference evidence="1 2" key="1">
    <citation type="submission" date="2023-02" db="EMBL/GenBank/DDBJ databases">
        <title>LHISI_Scaffold_Assembly.</title>
        <authorList>
            <person name="Stuart O.P."/>
            <person name="Cleave R."/>
            <person name="Magrath M.J.L."/>
            <person name="Mikheyev A.S."/>
        </authorList>
    </citation>
    <scope>NUCLEOTIDE SEQUENCE [LARGE SCALE GENOMIC DNA]</scope>
    <source>
        <strain evidence="1">Daus_M_001</strain>
        <tissue evidence="1">Leg muscle</tissue>
    </source>
</reference>
<comment type="caution">
    <text evidence="1">The sequence shown here is derived from an EMBL/GenBank/DDBJ whole genome shotgun (WGS) entry which is preliminary data.</text>
</comment>
<organism evidence="1 2">
    <name type="scientific">Dryococelus australis</name>
    <dbReference type="NCBI Taxonomy" id="614101"/>
    <lineage>
        <taxon>Eukaryota</taxon>
        <taxon>Metazoa</taxon>
        <taxon>Ecdysozoa</taxon>
        <taxon>Arthropoda</taxon>
        <taxon>Hexapoda</taxon>
        <taxon>Insecta</taxon>
        <taxon>Pterygota</taxon>
        <taxon>Neoptera</taxon>
        <taxon>Polyneoptera</taxon>
        <taxon>Phasmatodea</taxon>
        <taxon>Verophasmatodea</taxon>
        <taxon>Anareolatae</taxon>
        <taxon>Phasmatidae</taxon>
        <taxon>Eurycanthinae</taxon>
        <taxon>Dryococelus</taxon>
    </lineage>
</organism>
<evidence type="ECO:0000313" key="1">
    <source>
        <dbReference type="EMBL" id="KAJ8880362.1"/>
    </source>
</evidence>
<dbReference type="Proteomes" id="UP001159363">
    <property type="component" value="Chromosome 5"/>
</dbReference>
<gene>
    <name evidence="1" type="ORF">PR048_016831</name>
</gene>
<sequence>MADKKTSDQLQLQPKLTLEAVLVAKQAELQSQQSLVLHHEQQHRGEVSKVQIEKHLSPQGASPQQGRQSENDGREDVFIGGLWLNELGTDKWTTTVKIVDFERSVNFLNDTGVDVSCVPTSVVPEQMLQIVKKAEEPISGPDGYRLKVIGFLDLVLETKDKQTRSTVLVISGLQNAKLGRQCL</sequence>
<proteinExistence type="predicted"/>
<keyword evidence="2" id="KW-1185">Reference proteome</keyword>
<dbReference type="EMBL" id="JARBHB010000006">
    <property type="protein sequence ID" value="KAJ8880362.1"/>
    <property type="molecule type" value="Genomic_DNA"/>
</dbReference>
<accession>A0ABQ9H7X2</accession>